<keyword evidence="6" id="KW-0282">Flagellum</keyword>
<keyword evidence="4 5" id="KW-0975">Bacterial flagellum</keyword>
<dbReference type="Pfam" id="PF02049">
    <property type="entry name" value="FliE"/>
    <property type="match status" value="1"/>
</dbReference>
<comment type="subcellular location">
    <subcellularLocation>
        <location evidence="1 5">Bacterial flagellum basal body</location>
    </subcellularLocation>
</comment>
<dbReference type="GO" id="GO:0003774">
    <property type="term" value="F:cytoskeletal motor activity"/>
    <property type="evidence" value="ECO:0007669"/>
    <property type="project" value="InterPro"/>
</dbReference>
<evidence type="ECO:0000256" key="2">
    <source>
        <dbReference type="ARBA" id="ARBA00009272"/>
    </source>
</evidence>
<reference evidence="6" key="1">
    <citation type="submission" date="2022-07" db="EMBL/GenBank/DDBJ databases">
        <title>Complete genome sequence of Salinispirillum sp. LH10-3-1 capable of multiple carbohydrate inversion isolated from a soda lake.</title>
        <authorList>
            <person name="Liu J."/>
            <person name="Zhai Y."/>
            <person name="Zhang H."/>
            <person name="Yang H."/>
            <person name="Qu J."/>
            <person name="Li J."/>
        </authorList>
    </citation>
    <scope>NUCLEOTIDE SEQUENCE</scope>
    <source>
        <strain evidence="6">LH 10-3-1</strain>
    </source>
</reference>
<evidence type="ECO:0000256" key="5">
    <source>
        <dbReference type="HAMAP-Rule" id="MF_00724"/>
    </source>
</evidence>
<comment type="similarity">
    <text evidence="2 5">Belongs to the FliE family.</text>
</comment>
<evidence type="ECO:0000256" key="4">
    <source>
        <dbReference type="ARBA" id="ARBA00023143"/>
    </source>
</evidence>
<dbReference type="PANTHER" id="PTHR34653:SF1">
    <property type="entry name" value="FLAGELLAR HOOK-BASAL BODY COMPLEX PROTEIN FLIE"/>
    <property type="match status" value="1"/>
</dbReference>
<evidence type="ECO:0000256" key="3">
    <source>
        <dbReference type="ARBA" id="ARBA00018024"/>
    </source>
</evidence>
<evidence type="ECO:0000313" key="6">
    <source>
        <dbReference type="EMBL" id="WLD57027.1"/>
    </source>
</evidence>
<dbReference type="EMBL" id="CP101717">
    <property type="protein sequence ID" value="WLD57027.1"/>
    <property type="molecule type" value="Genomic_DNA"/>
</dbReference>
<gene>
    <name evidence="5 6" type="primary">fliE</name>
    <name evidence="6" type="ORF">NFC81_09840</name>
</gene>
<name>A0AB38YCY8_9GAMM</name>
<dbReference type="GO" id="GO:0071973">
    <property type="term" value="P:bacterial-type flagellum-dependent cell motility"/>
    <property type="evidence" value="ECO:0007669"/>
    <property type="project" value="InterPro"/>
</dbReference>
<dbReference type="RefSeq" id="WP_304994313.1">
    <property type="nucleotide sequence ID" value="NZ_CP101717.1"/>
</dbReference>
<dbReference type="GO" id="GO:0009425">
    <property type="term" value="C:bacterial-type flagellum basal body"/>
    <property type="evidence" value="ECO:0007669"/>
    <property type="project" value="UniProtKB-SubCell"/>
</dbReference>
<accession>A0AB38YCY8</accession>
<keyword evidence="6" id="KW-0969">Cilium</keyword>
<dbReference type="AlphaFoldDB" id="A0AB38YCY8"/>
<dbReference type="HAMAP" id="MF_00724">
    <property type="entry name" value="FliE"/>
    <property type="match status" value="1"/>
</dbReference>
<dbReference type="InterPro" id="IPR001624">
    <property type="entry name" value="FliE"/>
</dbReference>
<organism evidence="6">
    <name type="scientific">Salinispirillum sp. LH 10-3-1</name>
    <dbReference type="NCBI Taxonomy" id="2952525"/>
    <lineage>
        <taxon>Bacteria</taxon>
        <taxon>Pseudomonadati</taxon>
        <taxon>Pseudomonadota</taxon>
        <taxon>Gammaproteobacteria</taxon>
        <taxon>Oceanospirillales</taxon>
        <taxon>Saccharospirillaceae</taxon>
        <taxon>Salinispirillum</taxon>
    </lineage>
</organism>
<protein>
    <recommendedName>
        <fullName evidence="3 5">Flagellar hook-basal body complex protein FliE</fullName>
    </recommendedName>
</protein>
<evidence type="ECO:0000256" key="1">
    <source>
        <dbReference type="ARBA" id="ARBA00004117"/>
    </source>
</evidence>
<dbReference type="PANTHER" id="PTHR34653">
    <property type="match status" value="1"/>
</dbReference>
<dbReference type="NCBIfam" id="TIGR00205">
    <property type="entry name" value="fliE"/>
    <property type="match status" value="1"/>
</dbReference>
<dbReference type="GO" id="GO:0005198">
    <property type="term" value="F:structural molecule activity"/>
    <property type="evidence" value="ECO:0007669"/>
    <property type="project" value="UniProtKB-UniRule"/>
</dbReference>
<dbReference type="PRINTS" id="PR01006">
    <property type="entry name" value="FLGHOOKFLIE"/>
</dbReference>
<keyword evidence="6" id="KW-0966">Cell projection</keyword>
<proteinExistence type="inferred from homology"/>
<sequence>MINNRMDVQNVLSQMRQMRSQMQIDNQPVQAQNPAQMAQQLNRLTQGTALGDQAFGMPSVNDVGMVRDAPRFGEMFKAAIDTVNASQQHASRMRTAYEQGVPGVDLPEVMIATNKASISFEATTQVRNKLLEAYKEIMNMPV</sequence>